<sequence length="201" mass="21516">MPAATTTRQQIVDAADRLFYSQGVANTSFAHVAEAVGISRGNFYHHFRSKDEILDAVIAQRLAGTEAVLAAWQAAGEAPAQRLRFFVHMLIDNQAPIMAHGCPVGSLCAELAKLDHPALGAARGLFALFRDWLSNEFARAGLGREAPGLAMHLLARSQGIAVMAQTFRDPAVIAAEVLLLEAWLAEVLTPAARVRQPPAAA</sequence>
<dbReference type="PROSITE" id="PS50977">
    <property type="entry name" value="HTH_TETR_2"/>
    <property type="match status" value="1"/>
</dbReference>
<dbReference type="PRINTS" id="PR00455">
    <property type="entry name" value="HTHTETR"/>
</dbReference>
<organism evidence="6 7">
    <name type="scientific">Pseudacidovorax intermedius</name>
    <dbReference type="NCBI Taxonomy" id="433924"/>
    <lineage>
        <taxon>Bacteria</taxon>
        <taxon>Pseudomonadati</taxon>
        <taxon>Pseudomonadota</taxon>
        <taxon>Betaproteobacteria</taxon>
        <taxon>Burkholderiales</taxon>
        <taxon>Comamonadaceae</taxon>
        <taxon>Pseudacidovorax</taxon>
    </lineage>
</organism>
<evidence type="ECO:0000256" key="2">
    <source>
        <dbReference type="ARBA" id="ARBA00023125"/>
    </source>
</evidence>
<dbReference type="RefSeq" id="WP_058644042.1">
    <property type="nucleotide sequence ID" value="NZ_LDSL01000159.1"/>
</dbReference>
<keyword evidence="1" id="KW-0805">Transcription regulation</keyword>
<gene>
    <name evidence="6" type="ORF">NS331_21835</name>
</gene>
<evidence type="ECO:0000313" key="6">
    <source>
        <dbReference type="EMBL" id="KTT15015.1"/>
    </source>
</evidence>
<dbReference type="PANTHER" id="PTHR47506:SF1">
    <property type="entry name" value="HTH-TYPE TRANSCRIPTIONAL REGULATOR YJDC"/>
    <property type="match status" value="1"/>
</dbReference>
<dbReference type="PATRIC" id="fig|433924.3.peg.1434"/>
<accession>A0A147GMK6</accession>
<dbReference type="OrthoDB" id="9798857at2"/>
<protein>
    <submittedName>
        <fullName evidence="6">Transcriptional regulator</fullName>
    </submittedName>
</protein>
<dbReference type="InterPro" id="IPR009057">
    <property type="entry name" value="Homeodomain-like_sf"/>
</dbReference>
<dbReference type="SUPFAM" id="SSF46689">
    <property type="entry name" value="Homeodomain-like"/>
    <property type="match status" value="1"/>
</dbReference>
<dbReference type="InterPro" id="IPR001647">
    <property type="entry name" value="HTH_TetR"/>
</dbReference>
<feature type="DNA-binding region" description="H-T-H motif" evidence="4">
    <location>
        <begin position="28"/>
        <end position="47"/>
    </location>
</feature>
<keyword evidence="2 4" id="KW-0238">DNA-binding</keyword>
<proteinExistence type="predicted"/>
<dbReference type="Proteomes" id="UP000072741">
    <property type="component" value="Unassembled WGS sequence"/>
</dbReference>
<feature type="domain" description="HTH tetR-type" evidence="5">
    <location>
        <begin position="5"/>
        <end position="65"/>
    </location>
</feature>
<dbReference type="InterPro" id="IPR036271">
    <property type="entry name" value="Tet_transcr_reg_TetR-rel_C_sf"/>
</dbReference>
<dbReference type="SUPFAM" id="SSF48498">
    <property type="entry name" value="Tetracyclin repressor-like, C-terminal domain"/>
    <property type="match status" value="1"/>
</dbReference>
<reference evidence="6 7" key="1">
    <citation type="journal article" date="2016" name="Front. Microbiol.">
        <title>Genomic Resource of Rice Seed Associated Bacteria.</title>
        <authorList>
            <person name="Midha S."/>
            <person name="Bansal K."/>
            <person name="Sharma S."/>
            <person name="Kumar N."/>
            <person name="Patil P.P."/>
            <person name="Chaudhry V."/>
            <person name="Patil P.B."/>
        </authorList>
    </citation>
    <scope>NUCLEOTIDE SEQUENCE [LARGE SCALE GENOMIC DNA]</scope>
    <source>
        <strain evidence="6 7">NS331</strain>
    </source>
</reference>
<keyword evidence="7" id="KW-1185">Reference proteome</keyword>
<dbReference type="AlphaFoldDB" id="A0A147GMK6"/>
<name>A0A147GMK6_9BURK</name>
<dbReference type="Pfam" id="PF00440">
    <property type="entry name" value="TetR_N"/>
    <property type="match status" value="1"/>
</dbReference>
<evidence type="ECO:0000259" key="5">
    <source>
        <dbReference type="PROSITE" id="PS50977"/>
    </source>
</evidence>
<dbReference type="PANTHER" id="PTHR47506">
    <property type="entry name" value="TRANSCRIPTIONAL REGULATORY PROTEIN"/>
    <property type="match status" value="1"/>
</dbReference>
<evidence type="ECO:0000256" key="4">
    <source>
        <dbReference type="PROSITE-ProRule" id="PRU00335"/>
    </source>
</evidence>
<dbReference type="Gene3D" id="1.10.357.10">
    <property type="entry name" value="Tetracycline Repressor, domain 2"/>
    <property type="match status" value="1"/>
</dbReference>
<dbReference type="EMBL" id="LDSL01000159">
    <property type="protein sequence ID" value="KTT15015.1"/>
    <property type="molecule type" value="Genomic_DNA"/>
</dbReference>
<keyword evidence="3" id="KW-0804">Transcription</keyword>
<comment type="caution">
    <text evidence="6">The sequence shown here is derived from an EMBL/GenBank/DDBJ whole genome shotgun (WGS) entry which is preliminary data.</text>
</comment>
<evidence type="ECO:0000313" key="7">
    <source>
        <dbReference type="Proteomes" id="UP000072741"/>
    </source>
</evidence>
<dbReference type="GO" id="GO:0003677">
    <property type="term" value="F:DNA binding"/>
    <property type="evidence" value="ECO:0007669"/>
    <property type="project" value="UniProtKB-UniRule"/>
</dbReference>
<evidence type="ECO:0000256" key="3">
    <source>
        <dbReference type="ARBA" id="ARBA00023163"/>
    </source>
</evidence>
<evidence type="ECO:0000256" key="1">
    <source>
        <dbReference type="ARBA" id="ARBA00023015"/>
    </source>
</evidence>